<feature type="domain" description="Pre-mRNA polyadenylation factor Fip1" evidence="6">
    <location>
        <begin position="55"/>
        <end position="89"/>
    </location>
</feature>
<sequence length="247" mass="30650">MQQNTPQKPQTPSDESYRFYQLLLFNFSQFIADEDFNRYWDVFTGEKGFETLAPEDKPWETEGANLEEYFNYGFNEKTWSGYAKKLRELYKNSLAEKEITTVDTTVKTKQAIMDLEPKNKIKNEPKIEESKEEPKKEEHRERGNDKHEERKTHQSEKRDDRDKENKREDGDKESKREERDRERRRENRDKERERKRESRDKESRRENRDKESRRERDEYKRREHESRKEHSRRSRSRRRERSPRRKH</sequence>
<keyword evidence="8" id="KW-1185">Reference proteome</keyword>
<proteinExistence type="inferred from homology"/>
<dbReference type="GO" id="GO:0005634">
    <property type="term" value="C:nucleus"/>
    <property type="evidence" value="ECO:0007669"/>
    <property type="project" value="UniProtKB-SubCell"/>
</dbReference>
<dbReference type="Proteomes" id="UP000008076">
    <property type="component" value="Unassembled WGS sequence"/>
</dbReference>
<evidence type="ECO:0000256" key="1">
    <source>
        <dbReference type="ARBA" id="ARBA00004123"/>
    </source>
</evidence>
<comment type="subcellular location">
    <subcellularLocation>
        <location evidence="1">Nucleus</location>
    </subcellularLocation>
</comment>
<reference evidence="8" key="1">
    <citation type="submission" date="2007-12" db="EMBL/GenBank/DDBJ databases">
        <title>Annotation of Entamoeba dispar SAW760.</title>
        <authorList>
            <person name="Lorenzi H."/>
            <person name="Inman J."/>
            <person name="Schobel S."/>
            <person name="Amedeo P."/>
            <person name="Caler E."/>
        </authorList>
    </citation>
    <scope>NUCLEOTIDE SEQUENCE [LARGE SCALE GENOMIC DNA]</scope>
    <source>
        <strain evidence="8">ATCC PRA-260 / SAW760</strain>
    </source>
</reference>
<evidence type="ECO:0000256" key="4">
    <source>
        <dbReference type="ARBA" id="ARBA00023242"/>
    </source>
</evidence>
<evidence type="ECO:0000256" key="3">
    <source>
        <dbReference type="ARBA" id="ARBA00022664"/>
    </source>
</evidence>
<feature type="region of interest" description="Disordered" evidence="5">
    <location>
        <begin position="116"/>
        <end position="247"/>
    </location>
</feature>
<dbReference type="GO" id="GO:0006397">
    <property type="term" value="P:mRNA processing"/>
    <property type="evidence" value="ECO:0007669"/>
    <property type="project" value="UniProtKB-KW"/>
</dbReference>
<gene>
    <name evidence="7" type="ORF">EDI_345090</name>
</gene>
<dbReference type="EMBL" id="DS547810">
    <property type="protein sequence ID" value="EDR30178.1"/>
    <property type="molecule type" value="Genomic_DNA"/>
</dbReference>
<dbReference type="Pfam" id="PF05182">
    <property type="entry name" value="Fip1"/>
    <property type="match status" value="1"/>
</dbReference>
<protein>
    <recommendedName>
        <fullName evidence="6">Pre-mRNA polyadenylation factor Fip1 domain-containing protein</fullName>
    </recommendedName>
</protein>
<name>B0E5K9_ENTDS</name>
<evidence type="ECO:0000256" key="5">
    <source>
        <dbReference type="SAM" id="MobiDB-lite"/>
    </source>
</evidence>
<organism evidence="8">
    <name type="scientific">Entamoeba dispar (strain ATCC PRA-260 / SAW760)</name>
    <dbReference type="NCBI Taxonomy" id="370354"/>
    <lineage>
        <taxon>Eukaryota</taxon>
        <taxon>Amoebozoa</taxon>
        <taxon>Evosea</taxon>
        <taxon>Archamoebae</taxon>
        <taxon>Mastigamoebida</taxon>
        <taxon>Entamoebidae</taxon>
        <taxon>Entamoeba</taxon>
    </lineage>
</organism>
<dbReference type="OrthoDB" id="1917198at2759"/>
<keyword evidence="4" id="KW-0539">Nucleus</keyword>
<dbReference type="RefSeq" id="XP_001733686.1">
    <property type="nucleotide sequence ID" value="XM_001733634.1"/>
</dbReference>
<comment type="similarity">
    <text evidence="2">Belongs to the FIP1 family.</text>
</comment>
<keyword evidence="3" id="KW-0507">mRNA processing</keyword>
<evidence type="ECO:0000313" key="7">
    <source>
        <dbReference type="EMBL" id="EDR30178.1"/>
    </source>
</evidence>
<dbReference type="eggNOG" id="ENOG502RCJ3">
    <property type="taxonomic scope" value="Eukaryota"/>
</dbReference>
<dbReference type="GeneID" id="5878563"/>
<dbReference type="VEuPathDB" id="AmoebaDB:EDI_345090"/>
<dbReference type="InterPro" id="IPR007854">
    <property type="entry name" value="Fip1_dom"/>
</dbReference>
<dbReference type="KEGG" id="edi:EDI_345090"/>
<dbReference type="AlphaFoldDB" id="B0E5K9"/>
<evidence type="ECO:0000259" key="6">
    <source>
        <dbReference type="Pfam" id="PF05182"/>
    </source>
</evidence>
<dbReference type="OMA" id="GNEGQRN"/>
<evidence type="ECO:0000256" key="2">
    <source>
        <dbReference type="ARBA" id="ARBA00007459"/>
    </source>
</evidence>
<feature type="compositionally biased region" description="Basic residues" evidence="5">
    <location>
        <begin position="229"/>
        <end position="247"/>
    </location>
</feature>
<accession>B0E5K9</accession>
<evidence type="ECO:0000313" key="8">
    <source>
        <dbReference type="Proteomes" id="UP000008076"/>
    </source>
</evidence>
<feature type="compositionally biased region" description="Basic and acidic residues" evidence="5">
    <location>
        <begin position="116"/>
        <end position="228"/>
    </location>
</feature>